<accession>W8VXM5</accession>
<dbReference type="Gene3D" id="3.40.50.1820">
    <property type="entry name" value="alpha/beta hydrolase"/>
    <property type="match status" value="1"/>
</dbReference>
<dbReference type="InterPro" id="IPR029058">
    <property type="entry name" value="AB_hydrolase_fold"/>
</dbReference>
<organism evidence="3 4">
    <name type="scientific">Nonlabens marinus S1-08</name>
    <dbReference type="NCBI Taxonomy" id="1454201"/>
    <lineage>
        <taxon>Bacteria</taxon>
        <taxon>Pseudomonadati</taxon>
        <taxon>Bacteroidota</taxon>
        <taxon>Flavobacteriia</taxon>
        <taxon>Flavobacteriales</taxon>
        <taxon>Flavobacteriaceae</taxon>
        <taxon>Nonlabens</taxon>
    </lineage>
</organism>
<dbReference type="AlphaFoldDB" id="W8VXM5"/>
<evidence type="ECO:0000256" key="1">
    <source>
        <dbReference type="ARBA" id="ARBA00005622"/>
    </source>
</evidence>
<keyword evidence="2" id="KW-0378">Hydrolase</keyword>
<evidence type="ECO:0000313" key="3">
    <source>
        <dbReference type="EMBL" id="BAO56187.1"/>
    </source>
</evidence>
<dbReference type="EMBL" id="AP014548">
    <property type="protein sequence ID" value="BAO56187.1"/>
    <property type="molecule type" value="Genomic_DNA"/>
</dbReference>
<dbReference type="InterPro" id="IPR000801">
    <property type="entry name" value="Esterase-like"/>
</dbReference>
<comment type="similarity">
    <text evidence="1">Belongs to the esterase D family.</text>
</comment>
<protein>
    <submittedName>
        <fullName evidence="3">Putative esterase</fullName>
    </submittedName>
</protein>
<sequence length="277" mass="31742">MATVVGQQVKSPDLSQEHLLSSEQGKNYLIKVQLPITYQDSIDYPVLYYLDAWWLEDSVVGAFTLLQGSRKVRAAILVGISTTGNEYEFNKQRTRDYTPTPFEMEKLGFPMVIFSQPKFFEITRGNSGSSELFTSFLTNILFPFIDGTYNTDIKDRSILGHSLGGLFGIHNLSSAQPTFDNYISISPSLWWIKDDNYYESLYRNFSNEVSKKKLFLCYGSSEGLLITTWTDKLNEYLLTKGLPVDHFKFVKYPDEDHTSVLPESIYEGLEFLYGYSK</sequence>
<dbReference type="PANTHER" id="PTHR40841:SF2">
    <property type="entry name" value="SIDEROPHORE-DEGRADING ESTERASE (EUROFUNG)"/>
    <property type="match status" value="1"/>
</dbReference>
<evidence type="ECO:0000256" key="2">
    <source>
        <dbReference type="ARBA" id="ARBA00022801"/>
    </source>
</evidence>
<gene>
    <name evidence="3" type="ORF">NMS_2178</name>
</gene>
<dbReference type="HOGENOM" id="CLU_039834_0_0_10"/>
<dbReference type="PANTHER" id="PTHR40841">
    <property type="entry name" value="SIDEROPHORE TRIACETYLFUSARININE C ESTERASE"/>
    <property type="match status" value="1"/>
</dbReference>
<dbReference type="Pfam" id="PF00756">
    <property type="entry name" value="Esterase"/>
    <property type="match status" value="1"/>
</dbReference>
<dbReference type="SUPFAM" id="SSF53474">
    <property type="entry name" value="alpha/beta-Hydrolases"/>
    <property type="match status" value="1"/>
</dbReference>
<keyword evidence="4" id="KW-1185">Reference proteome</keyword>
<dbReference type="Proteomes" id="UP000031760">
    <property type="component" value="Chromosome"/>
</dbReference>
<dbReference type="InterPro" id="IPR052558">
    <property type="entry name" value="Siderophore_Hydrolase_D"/>
</dbReference>
<reference evidence="3 4" key="1">
    <citation type="journal article" date="2014" name="Proc. Natl. Acad. Sci. U.S.A.">
        <title>Functional characterization of flavobacteria rhodopsins reveals a unique class of light-driven chloride pump in bacteria.</title>
        <authorList>
            <person name="Yoshizawa S."/>
            <person name="Kumagai Y."/>
            <person name="Kim H."/>
            <person name="Ogura Y."/>
            <person name="Hayashi T."/>
            <person name="Iwasaki W."/>
            <person name="DeLong E.F."/>
            <person name="Kogure K."/>
        </authorList>
    </citation>
    <scope>NUCLEOTIDE SEQUENCE [LARGE SCALE GENOMIC DNA]</scope>
    <source>
        <strain evidence="3 4">S1-08</strain>
    </source>
</reference>
<proteinExistence type="inferred from homology"/>
<name>W8VXM5_9FLAO</name>
<dbReference type="KEGG" id="nmf:NMS_2178"/>
<evidence type="ECO:0000313" key="4">
    <source>
        <dbReference type="Proteomes" id="UP000031760"/>
    </source>
</evidence>
<dbReference type="GO" id="GO:0016788">
    <property type="term" value="F:hydrolase activity, acting on ester bonds"/>
    <property type="evidence" value="ECO:0007669"/>
    <property type="project" value="TreeGrafter"/>
</dbReference>